<sequence length="314" mass="36402">MYQWITYLRNIIFGYIYAKRIIIRNKDSNILLTYRGVGDRVFMLAYVRAYQKQHNIKNIKIISGDPDSPVYQCFGMKRNELIYEKEKHIYIMNKFYTTYAGFKFRKKYPQLVPVTIFAYVRTDLFDYNRIIRFSDVVKVIYQLPKSTTPDKCVSLSSGGLAEKLLAEGVIIPNRTVLMNPYANSVKELSLDLFEKIVKELTNWGINVIVSAQKGKRRISNAYHLDFTLDEAIPLCNAVGFVIGARSGFMDLVSFSNAAILSIDSDEYPHSDLFLLEDCWQQNHKIKTIRLCNGNEEELIKKVVDNTLKYFNISK</sequence>
<dbReference type="RefSeq" id="WP_159750840.1">
    <property type="nucleotide sequence ID" value="NZ_WUQX01000001.1"/>
</dbReference>
<dbReference type="EMBL" id="WUQX01000001">
    <property type="protein sequence ID" value="MXP75599.1"/>
    <property type="molecule type" value="Genomic_DNA"/>
</dbReference>
<proteinExistence type="predicted"/>
<accession>A0A7X3MFS4</accession>
<keyword evidence="2" id="KW-1185">Reference proteome</keyword>
<comment type="caution">
    <text evidence="1">The sequence shown here is derived from an EMBL/GenBank/DDBJ whole genome shotgun (WGS) entry which is preliminary data.</text>
</comment>
<protein>
    <submittedName>
        <fullName evidence="1">Uncharacterized protein</fullName>
    </submittedName>
</protein>
<organism evidence="1 2">
    <name type="scientific">Sporofaciens musculi</name>
    <dbReference type="NCBI Taxonomy" id="2681861"/>
    <lineage>
        <taxon>Bacteria</taxon>
        <taxon>Bacillati</taxon>
        <taxon>Bacillota</taxon>
        <taxon>Clostridia</taxon>
        <taxon>Lachnospirales</taxon>
        <taxon>Lachnospiraceae</taxon>
        <taxon>Sporofaciens</taxon>
    </lineage>
</organism>
<gene>
    <name evidence="1" type="ORF">GN277_09435</name>
</gene>
<reference evidence="1 2" key="1">
    <citation type="submission" date="2019-12" db="EMBL/GenBank/DDBJ databases">
        <title>Sporaefaciens musculi gen. nov., sp. nov., a novel bacterium isolated from the caecum of an obese mouse.</title>
        <authorList>
            <person name="Rasmussen T.S."/>
            <person name="Streidl T."/>
            <person name="Hitch T.C.A."/>
            <person name="Wortmann E."/>
            <person name="Deptula P."/>
            <person name="Hansen M."/>
            <person name="Nielsen D.S."/>
            <person name="Clavel T."/>
            <person name="Vogensen F.K."/>
        </authorList>
    </citation>
    <scope>NUCLEOTIDE SEQUENCE [LARGE SCALE GENOMIC DNA]</scope>
    <source>
        <strain evidence="1 2">WCA-9-b2</strain>
    </source>
</reference>
<dbReference type="Proteomes" id="UP000460412">
    <property type="component" value="Unassembled WGS sequence"/>
</dbReference>
<evidence type="ECO:0000313" key="2">
    <source>
        <dbReference type="Proteomes" id="UP000460412"/>
    </source>
</evidence>
<name>A0A7X3MFS4_9FIRM</name>
<dbReference type="AlphaFoldDB" id="A0A7X3MFS4"/>
<evidence type="ECO:0000313" key="1">
    <source>
        <dbReference type="EMBL" id="MXP75599.1"/>
    </source>
</evidence>